<dbReference type="InterPro" id="IPR003265">
    <property type="entry name" value="HhH-GPD_domain"/>
</dbReference>
<feature type="domain" description="HhH-GPD" evidence="14">
    <location>
        <begin position="56"/>
        <end position="207"/>
    </location>
</feature>
<organism evidence="15 16">
    <name type="scientific">Arachnia propionica</name>
    <dbReference type="NCBI Taxonomy" id="1750"/>
    <lineage>
        <taxon>Bacteria</taxon>
        <taxon>Bacillati</taxon>
        <taxon>Actinomycetota</taxon>
        <taxon>Actinomycetes</taxon>
        <taxon>Propionibacteriales</taxon>
        <taxon>Propionibacteriaceae</taxon>
        <taxon>Arachnia</taxon>
    </lineage>
</organism>
<keyword evidence="10" id="KW-0408">Iron</keyword>
<comment type="caution">
    <text evidence="15">The sequence shown here is derived from an EMBL/GenBank/DDBJ whole genome shotgun (WGS) entry which is preliminary data.</text>
</comment>
<keyword evidence="9" id="KW-0378">Hydrolase</keyword>
<dbReference type="Pfam" id="PF00633">
    <property type="entry name" value="HHH"/>
    <property type="match status" value="1"/>
</dbReference>
<dbReference type="InterPro" id="IPR003651">
    <property type="entry name" value="Endonuclease3_FeS-loop_motif"/>
</dbReference>
<accession>A0A3P1T1R7</accession>
<evidence type="ECO:0000256" key="13">
    <source>
        <dbReference type="ARBA" id="ARBA00023295"/>
    </source>
</evidence>
<evidence type="ECO:0000313" key="15">
    <source>
        <dbReference type="EMBL" id="RRD03304.1"/>
    </source>
</evidence>
<dbReference type="CDD" id="cd00056">
    <property type="entry name" value="ENDO3c"/>
    <property type="match status" value="1"/>
</dbReference>
<dbReference type="GO" id="GO:0032357">
    <property type="term" value="F:oxidized purine DNA binding"/>
    <property type="evidence" value="ECO:0007669"/>
    <property type="project" value="TreeGrafter"/>
</dbReference>
<dbReference type="InterPro" id="IPR004036">
    <property type="entry name" value="Endonuclease-III-like_CS2"/>
</dbReference>
<dbReference type="InterPro" id="IPR044298">
    <property type="entry name" value="MIG/MutY"/>
</dbReference>
<dbReference type="PROSITE" id="PS01155">
    <property type="entry name" value="ENDONUCLEASE_III_2"/>
    <property type="match status" value="1"/>
</dbReference>
<evidence type="ECO:0000256" key="2">
    <source>
        <dbReference type="ARBA" id="ARBA00001966"/>
    </source>
</evidence>
<dbReference type="OrthoDB" id="9802365at2"/>
<keyword evidence="12" id="KW-0234">DNA repair</keyword>
<name>A0A3P1T1R7_9ACTN</name>
<evidence type="ECO:0000256" key="8">
    <source>
        <dbReference type="ARBA" id="ARBA00022763"/>
    </source>
</evidence>
<dbReference type="GO" id="GO:0035485">
    <property type="term" value="F:adenine/guanine mispair binding"/>
    <property type="evidence" value="ECO:0007669"/>
    <property type="project" value="TreeGrafter"/>
</dbReference>
<gene>
    <name evidence="15" type="ORF">EII34_14665</name>
</gene>
<evidence type="ECO:0000256" key="11">
    <source>
        <dbReference type="ARBA" id="ARBA00023014"/>
    </source>
</evidence>
<reference evidence="15 16" key="1">
    <citation type="submission" date="2018-11" db="EMBL/GenBank/DDBJ databases">
        <title>Genomes From Bacteria Associated with the Canine Oral Cavity: a Test Case for Automated Genome-Based Taxonomic Assignment.</title>
        <authorList>
            <person name="Coil D.A."/>
            <person name="Jospin G."/>
            <person name="Darling A.E."/>
            <person name="Wallis C."/>
            <person name="Davis I.J."/>
            <person name="Harris S."/>
            <person name="Eisen J.A."/>
            <person name="Holcombe L.J."/>
            <person name="O'Flynn C."/>
        </authorList>
    </citation>
    <scope>NUCLEOTIDE SEQUENCE [LARGE SCALE GENOMIC DNA]</scope>
    <source>
        <strain evidence="15 16">OH887_COT-365</strain>
    </source>
</reference>
<dbReference type="SUPFAM" id="SSF48150">
    <property type="entry name" value="DNA-glycosylase"/>
    <property type="match status" value="1"/>
</dbReference>
<keyword evidence="11" id="KW-0411">Iron-sulfur</keyword>
<comment type="similarity">
    <text evidence="3">Belongs to the Nth/MutY family.</text>
</comment>
<evidence type="ECO:0000256" key="3">
    <source>
        <dbReference type="ARBA" id="ARBA00008343"/>
    </source>
</evidence>
<dbReference type="PANTHER" id="PTHR42944">
    <property type="entry name" value="ADENINE DNA GLYCOSYLASE"/>
    <property type="match status" value="1"/>
</dbReference>
<keyword evidence="13" id="KW-0326">Glycosidase</keyword>
<dbReference type="PANTHER" id="PTHR42944:SF1">
    <property type="entry name" value="ADENINE DNA GLYCOSYLASE"/>
    <property type="match status" value="1"/>
</dbReference>
<protein>
    <recommendedName>
        <fullName evidence="5">Adenine DNA glycosylase</fullName>
        <ecNumber evidence="4">3.2.2.31</ecNumber>
    </recommendedName>
</protein>
<dbReference type="GO" id="GO:0051539">
    <property type="term" value="F:4 iron, 4 sulfur cluster binding"/>
    <property type="evidence" value="ECO:0007669"/>
    <property type="project" value="UniProtKB-KW"/>
</dbReference>
<evidence type="ECO:0000256" key="9">
    <source>
        <dbReference type="ARBA" id="ARBA00022801"/>
    </source>
</evidence>
<evidence type="ECO:0000256" key="1">
    <source>
        <dbReference type="ARBA" id="ARBA00000843"/>
    </source>
</evidence>
<dbReference type="GO" id="GO:0000701">
    <property type="term" value="F:purine-specific mismatch base pair DNA N-glycosylase activity"/>
    <property type="evidence" value="ECO:0007669"/>
    <property type="project" value="UniProtKB-EC"/>
</dbReference>
<dbReference type="InterPro" id="IPR023170">
    <property type="entry name" value="HhH_base_excis_C"/>
</dbReference>
<evidence type="ECO:0000256" key="4">
    <source>
        <dbReference type="ARBA" id="ARBA00012045"/>
    </source>
</evidence>
<evidence type="ECO:0000313" key="16">
    <source>
        <dbReference type="Proteomes" id="UP000280819"/>
    </source>
</evidence>
<comment type="catalytic activity">
    <reaction evidence="1">
        <text>Hydrolyzes free adenine bases from 7,8-dihydro-8-oxoguanine:adenine mismatched double-stranded DNA, leaving an apurinic site.</text>
        <dbReference type="EC" id="3.2.2.31"/>
    </reaction>
</comment>
<keyword evidence="7" id="KW-0479">Metal-binding</keyword>
<dbReference type="SMART" id="SM00478">
    <property type="entry name" value="ENDO3c"/>
    <property type="match status" value="1"/>
</dbReference>
<dbReference type="EMBL" id="RQZG01000023">
    <property type="protein sequence ID" value="RRD03304.1"/>
    <property type="molecule type" value="Genomic_DNA"/>
</dbReference>
<dbReference type="GO" id="GO:0046872">
    <property type="term" value="F:metal ion binding"/>
    <property type="evidence" value="ECO:0007669"/>
    <property type="project" value="UniProtKB-KW"/>
</dbReference>
<dbReference type="Gene3D" id="1.10.1670.10">
    <property type="entry name" value="Helix-hairpin-Helix base-excision DNA repair enzymes (C-terminal)"/>
    <property type="match status" value="1"/>
</dbReference>
<proteinExistence type="inferred from homology"/>
<dbReference type="AlphaFoldDB" id="A0A3P1T1R7"/>
<keyword evidence="8" id="KW-0227">DNA damage</keyword>
<evidence type="ECO:0000256" key="10">
    <source>
        <dbReference type="ARBA" id="ARBA00023004"/>
    </source>
</evidence>
<dbReference type="EC" id="3.2.2.31" evidence="4"/>
<dbReference type="GO" id="GO:0006284">
    <property type="term" value="P:base-excision repair"/>
    <property type="evidence" value="ECO:0007669"/>
    <property type="project" value="InterPro"/>
</dbReference>
<dbReference type="Pfam" id="PF00730">
    <property type="entry name" value="HhH-GPD"/>
    <property type="match status" value="1"/>
</dbReference>
<dbReference type="Proteomes" id="UP000280819">
    <property type="component" value="Unassembled WGS sequence"/>
</dbReference>
<dbReference type="InterPro" id="IPR011257">
    <property type="entry name" value="DNA_glycosylase"/>
</dbReference>
<dbReference type="GO" id="GO:0006298">
    <property type="term" value="P:mismatch repair"/>
    <property type="evidence" value="ECO:0007669"/>
    <property type="project" value="TreeGrafter"/>
</dbReference>
<evidence type="ECO:0000256" key="12">
    <source>
        <dbReference type="ARBA" id="ARBA00023204"/>
    </source>
</evidence>
<dbReference type="InterPro" id="IPR000445">
    <property type="entry name" value="HhH_motif"/>
</dbReference>
<sequence>MHSAASVCSGLAPTVVRMEQQEVRRRVVAWYAEHARELAWRVTGTSAWGVLLSEVMSQQTPVARVEPVWREWLARWPTPADLAAADPAEVLRAWGRLGYPRRALRLREAAEVMAAEGNRVPDDEARLLALPGIGRYTAAAVMSFAFRRRALVLDTNIRRVFARLVGGQEFPPRSETTEERRRAEEWLPEDDDAAAAWCEAVMELGALVCTARSPDCGACPVAPGCAWLAAGSPAWDGPQRRGQAWAGTDRQCRGRIMGALRTSPDGVLLTDVVWPDDVQLARCVASLIDDGLAHRIEDRLRLGPPRVMSCE</sequence>
<evidence type="ECO:0000259" key="14">
    <source>
        <dbReference type="SMART" id="SM00478"/>
    </source>
</evidence>
<evidence type="ECO:0000256" key="6">
    <source>
        <dbReference type="ARBA" id="ARBA00022485"/>
    </source>
</evidence>
<dbReference type="Gene3D" id="1.10.340.30">
    <property type="entry name" value="Hypothetical protein, domain 2"/>
    <property type="match status" value="1"/>
</dbReference>
<dbReference type="Pfam" id="PF10576">
    <property type="entry name" value="EndIII_4Fe-2S"/>
    <property type="match status" value="1"/>
</dbReference>
<evidence type="ECO:0000256" key="5">
    <source>
        <dbReference type="ARBA" id="ARBA00022023"/>
    </source>
</evidence>
<evidence type="ECO:0000256" key="7">
    <source>
        <dbReference type="ARBA" id="ARBA00022723"/>
    </source>
</evidence>
<dbReference type="SMART" id="SM00525">
    <property type="entry name" value="FES"/>
    <property type="match status" value="1"/>
</dbReference>
<dbReference type="GO" id="GO:0034039">
    <property type="term" value="F:8-oxo-7,8-dihydroguanine DNA N-glycosylase activity"/>
    <property type="evidence" value="ECO:0007669"/>
    <property type="project" value="TreeGrafter"/>
</dbReference>
<comment type="cofactor">
    <cofactor evidence="2">
        <name>[4Fe-4S] cluster</name>
        <dbReference type="ChEBI" id="CHEBI:49883"/>
    </cofactor>
</comment>
<keyword evidence="6" id="KW-0004">4Fe-4S</keyword>